<keyword evidence="9" id="KW-0206">Cytoskeleton</keyword>
<evidence type="ECO:0000259" key="13">
    <source>
        <dbReference type="PROSITE" id="PS50067"/>
    </source>
</evidence>
<dbReference type="AlphaFoldDB" id="A0A9P9YIW7"/>
<dbReference type="GO" id="GO:0000922">
    <property type="term" value="C:spindle pole"/>
    <property type="evidence" value="ECO:0007669"/>
    <property type="project" value="UniProtKB-SubCell"/>
</dbReference>
<protein>
    <recommendedName>
        <fullName evidence="13">Kinesin motor domain-containing protein</fullName>
    </recommendedName>
</protein>
<evidence type="ECO:0000256" key="7">
    <source>
        <dbReference type="ARBA" id="ARBA00023054"/>
    </source>
</evidence>
<evidence type="ECO:0000256" key="2">
    <source>
        <dbReference type="ARBA" id="ARBA00022490"/>
    </source>
</evidence>
<evidence type="ECO:0000256" key="10">
    <source>
        <dbReference type="ARBA" id="ARBA00061030"/>
    </source>
</evidence>
<dbReference type="Gene3D" id="3.40.850.10">
    <property type="entry name" value="Kinesin motor domain"/>
    <property type="match status" value="1"/>
</dbReference>
<dbReference type="CDD" id="cd01367">
    <property type="entry name" value="KISc_KIF2_like"/>
    <property type="match status" value="1"/>
</dbReference>
<evidence type="ECO:0000313" key="14">
    <source>
        <dbReference type="EMBL" id="KAI8037439.1"/>
    </source>
</evidence>
<keyword evidence="2" id="KW-0963">Cytoplasm</keyword>
<dbReference type="GO" id="GO:0005524">
    <property type="term" value="F:ATP binding"/>
    <property type="evidence" value="ECO:0007669"/>
    <property type="project" value="UniProtKB-UniRule"/>
</dbReference>
<keyword evidence="6 11" id="KW-0067">ATP-binding</keyword>
<evidence type="ECO:0000256" key="3">
    <source>
        <dbReference type="ARBA" id="ARBA00022701"/>
    </source>
</evidence>
<dbReference type="GO" id="GO:0007019">
    <property type="term" value="P:microtubule depolymerization"/>
    <property type="evidence" value="ECO:0007669"/>
    <property type="project" value="TreeGrafter"/>
</dbReference>
<keyword evidence="8 11" id="KW-0505">Motor protein</keyword>
<comment type="caution">
    <text evidence="14">The sequence shown here is derived from an EMBL/GenBank/DDBJ whole genome shotgun (WGS) entry which is preliminary data.</text>
</comment>
<organism evidence="14 15">
    <name type="scientific">Drosophila gunungcola</name>
    <name type="common">fruit fly</name>
    <dbReference type="NCBI Taxonomy" id="103775"/>
    <lineage>
        <taxon>Eukaryota</taxon>
        <taxon>Metazoa</taxon>
        <taxon>Ecdysozoa</taxon>
        <taxon>Arthropoda</taxon>
        <taxon>Hexapoda</taxon>
        <taxon>Insecta</taxon>
        <taxon>Pterygota</taxon>
        <taxon>Neoptera</taxon>
        <taxon>Endopterygota</taxon>
        <taxon>Diptera</taxon>
        <taxon>Brachycera</taxon>
        <taxon>Muscomorpha</taxon>
        <taxon>Ephydroidea</taxon>
        <taxon>Drosophilidae</taxon>
        <taxon>Drosophila</taxon>
        <taxon>Sophophora</taxon>
    </lineage>
</organism>
<dbReference type="GO" id="GO:0007018">
    <property type="term" value="P:microtubule-based movement"/>
    <property type="evidence" value="ECO:0007669"/>
    <property type="project" value="InterPro"/>
</dbReference>
<evidence type="ECO:0000256" key="6">
    <source>
        <dbReference type="ARBA" id="ARBA00022840"/>
    </source>
</evidence>
<dbReference type="InterPro" id="IPR001752">
    <property type="entry name" value="Kinesin_motor_dom"/>
</dbReference>
<dbReference type="Pfam" id="PF22923">
    <property type="entry name" value="KIF2A-like_1st"/>
    <property type="match status" value="1"/>
</dbReference>
<dbReference type="Proteomes" id="UP001059596">
    <property type="component" value="Unassembled WGS sequence"/>
</dbReference>
<dbReference type="OrthoDB" id="3176171at2759"/>
<evidence type="ECO:0000256" key="9">
    <source>
        <dbReference type="ARBA" id="ARBA00023212"/>
    </source>
</evidence>
<dbReference type="SUPFAM" id="SSF52540">
    <property type="entry name" value="P-loop containing nucleoside triphosphate hydrolases"/>
    <property type="match status" value="1"/>
</dbReference>
<feature type="region of interest" description="Disordered" evidence="12">
    <location>
        <begin position="620"/>
        <end position="649"/>
    </location>
</feature>
<keyword evidence="3" id="KW-0493">Microtubule</keyword>
<name>A0A9P9YIW7_9MUSC</name>
<comment type="similarity">
    <text evidence="10">Belongs to the TRAFAC class myosin-kinesin ATPase superfamily. Kinesin family. KIN-13 subfamily.</text>
</comment>
<dbReference type="InterPro" id="IPR027417">
    <property type="entry name" value="P-loop_NTPase"/>
</dbReference>
<dbReference type="InterPro" id="IPR036961">
    <property type="entry name" value="Kinesin_motor_dom_sf"/>
</dbReference>
<keyword evidence="7" id="KW-0175">Coiled coil</keyword>
<gene>
    <name evidence="14" type="ORF">M5D96_009576</name>
</gene>
<evidence type="ECO:0000256" key="5">
    <source>
        <dbReference type="ARBA" id="ARBA00022829"/>
    </source>
</evidence>
<dbReference type="PANTHER" id="PTHR47971:SF8">
    <property type="entry name" value="KINESIN-LIKE PROTEIN"/>
    <property type="match status" value="1"/>
</dbReference>
<keyword evidence="4 11" id="KW-0547">Nucleotide-binding</keyword>
<reference evidence="14" key="1">
    <citation type="journal article" date="2023" name="Genome Biol. Evol.">
        <title>Long-read-based Genome Assembly of Drosophila gunungcola Reveals Fewer Chemosensory Genes in Flower-breeding Species.</title>
        <authorList>
            <person name="Negi A."/>
            <person name="Liao B.Y."/>
            <person name="Yeh S.D."/>
        </authorList>
    </citation>
    <scope>NUCLEOTIDE SEQUENCE</scope>
    <source>
        <strain evidence="14">Sukarami</strain>
    </source>
</reference>
<dbReference type="PRINTS" id="PR00380">
    <property type="entry name" value="KINESINHEAVY"/>
</dbReference>
<comment type="subcellular location">
    <subcellularLocation>
        <location evidence="1">Cytoplasm</location>
        <location evidence="1">Cytoskeleton</location>
        <location evidence="1">Spindle pole</location>
    </subcellularLocation>
</comment>
<dbReference type="GO" id="GO:0005828">
    <property type="term" value="C:kinetochore microtubule"/>
    <property type="evidence" value="ECO:0007669"/>
    <property type="project" value="UniProtKB-ARBA"/>
</dbReference>
<evidence type="ECO:0000256" key="11">
    <source>
        <dbReference type="PROSITE-ProRule" id="PRU00283"/>
    </source>
</evidence>
<keyword evidence="15" id="KW-1185">Reference proteome</keyword>
<dbReference type="SMART" id="SM00129">
    <property type="entry name" value="KISc"/>
    <property type="match status" value="1"/>
</dbReference>
<dbReference type="FunFam" id="3.40.850.10:FF:000012">
    <property type="entry name" value="Kinesin-like protein"/>
    <property type="match status" value="1"/>
</dbReference>
<proteinExistence type="inferred from homology"/>
<dbReference type="GO" id="GO:0007059">
    <property type="term" value="P:chromosome segregation"/>
    <property type="evidence" value="ECO:0007669"/>
    <property type="project" value="UniProtKB-KW"/>
</dbReference>
<keyword evidence="5" id="KW-0159">Chromosome partition</keyword>
<feature type="binding site" evidence="11">
    <location>
        <begin position="330"/>
        <end position="337"/>
    </location>
    <ligand>
        <name>ATP</name>
        <dbReference type="ChEBI" id="CHEBI:30616"/>
    </ligand>
</feature>
<evidence type="ECO:0000256" key="8">
    <source>
        <dbReference type="ARBA" id="ARBA00023175"/>
    </source>
</evidence>
<dbReference type="InterPro" id="IPR027640">
    <property type="entry name" value="Kinesin-like_fam"/>
</dbReference>
<dbReference type="Pfam" id="PF00225">
    <property type="entry name" value="Kinesin"/>
    <property type="match status" value="1"/>
</dbReference>
<dbReference type="EMBL" id="JAMKOV010000012">
    <property type="protein sequence ID" value="KAI8037439.1"/>
    <property type="molecule type" value="Genomic_DNA"/>
</dbReference>
<dbReference type="PROSITE" id="PS50067">
    <property type="entry name" value="KINESIN_MOTOR_2"/>
    <property type="match status" value="1"/>
</dbReference>
<dbReference type="PANTHER" id="PTHR47971">
    <property type="entry name" value="KINESIN-RELATED PROTEIN 6"/>
    <property type="match status" value="1"/>
</dbReference>
<evidence type="ECO:0000256" key="4">
    <source>
        <dbReference type="ARBA" id="ARBA00022741"/>
    </source>
</evidence>
<dbReference type="GO" id="GO:0008017">
    <property type="term" value="F:microtubule binding"/>
    <property type="evidence" value="ECO:0007669"/>
    <property type="project" value="InterPro"/>
</dbReference>
<dbReference type="InterPro" id="IPR054473">
    <property type="entry name" value="KIF2A-like_N"/>
</dbReference>
<evidence type="ECO:0000313" key="15">
    <source>
        <dbReference type="Proteomes" id="UP001059596"/>
    </source>
</evidence>
<accession>A0A9P9YIW7</accession>
<feature type="domain" description="Kinesin motor" evidence="13">
    <location>
        <begin position="240"/>
        <end position="574"/>
    </location>
</feature>
<dbReference type="GO" id="GO:0003777">
    <property type="term" value="F:microtubule motor activity"/>
    <property type="evidence" value="ECO:0007669"/>
    <property type="project" value="InterPro"/>
</dbReference>
<sequence>MDRIKIGDELFFQRSDGRIQTVVCASKNPQNDSVTGEWIEDAVVKGKEVPLNLLIDINRHIFADNQKPLPTSIATGSMIPKPRDLSPAVGRPNSYRNSVGANPYAERMRELRSKMAPGKTVSRSVDNREQGESATCRVDVGNGRNSRIASPIKGRGSQVTQEGPGNKRCISVVQEVNRMKEERERRRARQAEKLLEKDALRRQDPGNPNWEVALMLRQYQATLNFSPLRCLDPHGAFVQPITVCVRKRPMSRRESNCKSMDIITVPTVDSLIVHELRFKVDLTKFLEHHKFRFDYTFDEECSNALVYDHTARPLIQTMFEGGNATCFAYGQTGSGKTHTMGGEFCGKVQDCGTGIYAMAARDVFEEVSRPKYRELGAKITCSYFEIYGSKVFDLLHPDKPMLRVLEDGRQQVVVVGLKEMPVTRVDDVLRLIELGNKERTSGQTAANAKSSRSHAVFQMALHFPDSWGPYGKCSFVDLAGNERGADTQSADRQTRLEGAEINKSLLALKECIRALSRQSSHLPFRGSKLTQVLRDSFVGGKKNKTCMIAMISPSTSCVEHTLNTLRYADRVKELVAKDDDLQTAEGDEGKCPELNDESEPDIMDDVEQVEEEQEYEAAQYQHISVSSEEASTNSTKEKTSLTNFNPTINTPNLDEPVNLDQVAVQHELLIQYLENFVRESRNLDPEQDIEGLQNAYLELANMVNLTRDFVLDFNAQRAFNGMVQKDWDHDENVKGGEEED</sequence>
<evidence type="ECO:0000256" key="1">
    <source>
        <dbReference type="ARBA" id="ARBA00004647"/>
    </source>
</evidence>
<feature type="region of interest" description="Disordered" evidence="12">
    <location>
        <begin position="73"/>
        <end position="165"/>
    </location>
</feature>
<feature type="compositionally biased region" description="Polar residues" evidence="12">
    <location>
        <begin position="622"/>
        <end position="649"/>
    </location>
</feature>
<evidence type="ECO:0000256" key="12">
    <source>
        <dbReference type="SAM" id="MobiDB-lite"/>
    </source>
</evidence>